<accession>A0A0A9BRJ2</accession>
<organism evidence="1">
    <name type="scientific">Arundo donax</name>
    <name type="common">Giant reed</name>
    <name type="synonym">Donax arundinaceus</name>
    <dbReference type="NCBI Taxonomy" id="35708"/>
    <lineage>
        <taxon>Eukaryota</taxon>
        <taxon>Viridiplantae</taxon>
        <taxon>Streptophyta</taxon>
        <taxon>Embryophyta</taxon>
        <taxon>Tracheophyta</taxon>
        <taxon>Spermatophyta</taxon>
        <taxon>Magnoliopsida</taxon>
        <taxon>Liliopsida</taxon>
        <taxon>Poales</taxon>
        <taxon>Poaceae</taxon>
        <taxon>PACMAD clade</taxon>
        <taxon>Arundinoideae</taxon>
        <taxon>Arundineae</taxon>
        <taxon>Arundo</taxon>
    </lineage>
</organism>
<dbReference type="EMBL" id="GBRH01234140">
    <property type="protein sequence ID" value="JAD63755.1"/>
    <property type="molecule type" value="Transcribed_RNA"/>
</dbReference>
<sequence>MRSFDLVMLKYAFNYFRVMLPLI</sequence>
<dbReference type="AlphaFoldDB" id="A0A0A9BRJ2"/>
<proteinExistence type="predicted"/>
<reference evidence="1" key="2">
    <citation type="journal article" date="2015" name="Data Brief">
        <title>Shoot transcriptome of the giant reed, Arundo donax.</title>
        <authorList>
            <person name="Barrero R.A."/>
            <person name="Guerrero F.D."/>
            <person name="Moolhuijzen P."/>
            <person name="Goolsby J.A."/>
            <person name="Tidwell J."/>
            <person name="Bellgard S.E."/>
            <person name="Bellgard M.I."/>
        </authorList>
    </citation>
    <scope>NUCLEOTIDE SEQUENCE</scope>
    <source>
        <tissue evidence="1">Shoot tissue taken approximately 20 cm above the soil surface</tissue>
    </source>
</reference>
<name>A0A0A9BRJ2_ARUDO</name>
<evidence type="ECO:0000313" key="1">
    <source>
        <dbReference type="EMBL" id="JAD63755.1"/>
    </source>
</evidence>
<protein>
    <submittedName>
        <fullName evidence="1">Uncharacterized protein</fullName>
    </submittedName>
</protein>
<reference evidence="1" key="1">
    <citation type="submission" date="2014-09" db="EMBL/GenBank/DDBJ databases">
        <authorList>
            <person name="Magalhaes I.L.F."/>
            <person name="Oliveira U."/>
            <person name="Santos F.R."/>
            <person name="Vidigal T.H.D.A."/>
            <person name="Brescovit A.D."/>
            <person name="Santos A.J."/>
        </authorList>
    </citation>
    <scope>NUCLEOTIDE SEQUENCE</scope>
    <source>
        <tissue evidence="1">Shoot tissue taken approximately 20 cm above the soil surface</tissue>
    </source>
</reference>